<gene>
    <name evidence="4" type="ordered locus">Metin_0812</name>
</gene>
<dbReference type="KEGG" id="mif:Metin_0812"/>
<evidence type="ECO:0000313" key="4">
    <source>
        <dbReference type="EMBL" id="ADG13477.1"/>
    </source>
</evidence>
<dbReference type="Pfam" id="PF09376">
    <property type="entry name" value="NurA"/>
    <property type="match status" value="1"/>
</dbReference>
<dbReference type="GeneID" id="9131826"/>
<evidence type="ECO:0000313" key="5">
    <source>
        <dbReference type="Proteomes" id="UP000002061"/>
    </source>
</evidence>
<dbReference type="Proteomes" id="UP000002061">
    <property type="component" value="Chromosome"/>
</dbReference>
<comment type="cofactor">
    <cofactor evidence="1">
        <name>Mn(2+)</name>
        <dbReference type="ChEBI" id="CHEBI:29035"/>
    </cofactor>
</comment>
<dbReference type="STRING" id="573063.Metin_0812"/>
<keyword evidence="5" id="KW-1185">Reference proteome</keyword>
<accession>D5VSC4</accession>
<evidence type="ECO:0000256" key="1">
    <source>
        <dbReference type="PIRSR" id="PIRSR018871-1"/>
    </source>
</evidence>
<proteinExistence type="predicted"/>
<keyword evidence="1" id="KW-0479">Metal-binding</keyword>
<dbReference type="HOGENOM" id="CLU_665023_0_0_2"/>
<dbReference type="InterPro" id="IPR018977">
    <property type="entry name" value="NurA_domain"/>
</dbReference>
<feature type="binding site" evidence="1">
    <location>
        <position position="47"/>
    </location>
    <ligand>
        <name>Mn(2+)</name>
        <dbReference type="ChEBI" id="CHEBI:29035"/>
    </ligand>
</feature>
<name>D5VSC4_METIM</name>
<sequence length="383" mass="45130">MISKENIERIVKVLKEDLRRYEEELKHKKIEWNELPQKKECKCYAVDGSLGRERLSGTILYSVASYAFGCGKSKYLSHTNALIYNYRISDQIIRLQMETLENKLAYFVGDSNYLIFMDGTLTGSLTRPPVYPECIEGIKTINKELGESKLKEMIKEFIELLDSHYLELEDKIKENKKVRENTILSDNILENFEEYYREMSFNLEESREIIHVVLNYLEYLYSLDKVLNKKLVYVAKSFYSRVISEKLDIPLIELYILKNFNEEKEGYFIPKERAKVSHRLPEAIEKYFPNINKYINLGVPLAFIRAMKGGYIFNIQSNLDIDEELISNILSHVVSGYIYPLKKAHEGVKIEKRWFDELVRELTFKLKKEGLGAYIKYGRYILE</sequence>
<dbReference type="PIRSF" id="PIRSF018871">
    <property type="entry name" value="UCP018871"/>
    <property type="match status" value="1"/>
</dbReference>
<dbReference type="SMART" id="SM00933">
    <property type="entry name" value="NurA"/>
    <property type="match status" value="1"/>
</dbReference>
<dbReference type="RefSeq" id="WP_013100223.1">
    <property type="nucleotide sequence ID" value="NC_014122.1"/>
</dbReference>
<feature type="binding site" evidence="1">
    <location>
        <position position="118"/>
    </location>
    <ligand>
        <name>Mn(2+)</name>
        <dbReference type="ChEBI" id="CHEBI:29035"/>
    </ligand>
</feature>
<dbReference type="eggNOG" id="arCOG00367">
    <property type="taxonomic scope" value="Archaea"/>
</dbReference>
<evidence type="ECO:0000256" key="2">
    <source>
        <dbReference type="SAM" id="Coils"/>
    </source>
</evidence>
<keyword evidence="2" id="KW-0175">Coiled coil</keyword>
<feature type="coiled-coil region" evidence="2">
    <location>
        <begin position="4"/>
        <end position="31"/>
    </location>
</feature>
<evidence type="ECO:0000259" key="3">
    <source>
        <dbReference type="SMART" id="SM00933"/>
    </source>
</evidence>
<dbReference type="GO" id="GO:0046872">
    <property type="term" value="F:metal ion binding"/>
    <property type="evidence" value="ECO:0007669"/>
    <property type="project" value="UniProtKB-KW"/>
</dbReference>
<organism evidence="4 5">
    <name type="scientific">Methanocaldococcus infernus (strain DSM 11812 / JCM 15783 / ME)</name>
    <dbReference type="NCBI Taxonomy" id="573063"/>
    <lineage>
        <taxon>Archaea</taxon>
        <taxon>Methanobacteriati</taxon>
        <taxon>Methanobacteriota</taxon>
        <taxon>Methanomada group</taxon>
        <taxon>Methanococci</taxon>
        <taxon>Methanococcales</taxon>
        <taxon>Methanocaldococcaceae</taxon>
        <taxon>Methanocaldococcus</taxon>
    </lineage>
</organism>
<keyword evidence="1" id="KW-0464">Manganese</keyword>
<dbReference type="OrthoDB" id="33831at2157"/>
<feature type="domain" description="NurA" evidence="3">
    <location>
        <begin position="41"/>
        <end position="350"/>
    </location>
</feature>
<reference evidence="4" key="1">
    <citation type="submission" date="2010-04" db="EMBL/GenBank/DDBJ databases">
        <title>Complete sequence of Methanocaldococcus infernus ME.</title>
        <authorList>
            <consortium name="US DOE Joint Genome Institute"/>
            <person name="Lucas S."/>
            <person name="Copeland A."/>
            <person name="Lapidus A."/>
            <person name="Cheng J.-F."/>
            <person name="Bruce D."/>
            <person name="Goodwin L."/>
            <person name="Pitluck S."/>
            <person name="Munk A.C."/>
            <person name="Detter J.C."/>
            <person name="Han C."/>
            <person name="Tapia R."/>
            <person name="Land M."/>
            <person name="Hauser L."/>
            <person name="Kyrpides N."/>
            <person name="Mikhailova N."/>
            <person name="Sieprawska-Lupa M."/>
            <person name="Whitman W.B."/>
            <person name="Woyke T."/>
        </authorList>
    </citation>
    <scope>NUCLEOTIDE SEQUENCE [LARGE SCALE GENOMIC DNA]</scope>
    <source>
        <strain evidence="4">ME</strain>
    </source>
</reference>
<dbReference type="AlphaFoldDB" id="D5VSC4"/>
<dbReference type="InterPro" id="IPR016738">
    <property type="entry name" value="NurA-like"/>
</dbReference>
<dbReference type="EMBL" id="CP002009">
    <property type="protein sequence ID" value="ADG13477.1"/>
    <property type="molecule type" value="Genomic_DNA"/>
</dbReference>
<protein>
    <submittedName>
        <fullName evidence="4">NurA domain protein</fullName>
    </submittedName>
</protein>